<name>A7F1F3_SCLS1</name>
<dbReference type="EMBL" id="CH476638">
    <property type="protein sequence ID" value="EDN95545.1"/>
    <property type="molecule type" value="Genomic_DNA"/>
</dbReference>
<keyword evidence="2" id="KW-1185">Reference proteome</keyword>
<evidence type="ECO:0000313" key="1">
    <source>
        <dbReference type="EMBL" id="EDN95545.1"/>
    </source>
</evidence>
<dbReference type="GeneID" id="5483686"/>
<reference evidence="2" key="1">
    <citation type="journal article" date="2011" name="PLoS Genet.">
        <title>Genomic analysis of the necrotrophic fungal pathogens Sclerotinia sclerotiorum and Botrytis cinerea.</title>
        <authorList>
            <person name="Amselem J."/>
            <person name="Cuomo C.A."/>
            <person name="van Kan J.A."/>
            <person name="Viaud M."/>
            <person name="Benito E.P."/>
            <person name="Couloux A."/>
            <person name="Coutinho P.M."/>
            <person name="de Vries R.P."/>
            <person name="Dyer P.S."/>
            <person name="Fillinger S."/>
            <person name="Fournier E."/>
            <person name="Gout L."/>
            <person name="Hahn M."/>
            <person name="Kohn L."/>
            <person name="Lapalu N."/>
            <person name="Plummer K.M."/>
            <person name="Pradier J.M."/>
            <person name="Quevillon E."/>
            <person name="Sharon A."/>
            <person name="Simon A."/>
            <person name="ten Have A."/>
            <person name="Tudzynski B."/>
            <person name="Tudzynski P."/>
            <person name="Wincker P."/>
            <person name="Andrew M."/>
            <person name="Anthouard V."/>
            <person name="Beever R.E."/>
            <person name="Beffa R."/>
            <person name="Benoit I."/>
            <person name="Bouzid O."/>
            <person name="Brault B."/>
            <person name="Chen Z."/>
            <person name="Choquer M."/>
            <person name="Collemare J."/>
            <person name="Cotton P."/>
            <person name="Danchin E.G."/>
            <person name="Da Silva C."/>
            <person name="Gautier A."/>
            <person name="Giraud C."/>
            <person name="Giraud T."/>
            <person name="Gonzalez C."/>
            <person name="Grossetete S."/>
            <person name="Guldener U."/>
            <person name="Henrissat B."/>
            <person name="Howlett B.J."/>
            <person name="Kodira C."/>
            <person name="Kretschmer M."/>
            <person name="Lappartient A."/>
            <person name="Leroch M."/>
            <person name="Levis C."/>
            <person name="Mauceli E."/>
            <person name="Neuveglise C."/>
            <person name="Oeser B."/>
            <person name="Pearson M."/>
            <person name="Poulain J."/>
            <person name="Poussereau N."/>
            <person name="Quesneville H."/>
            <person name="Rascle C."/>
            <person name="Schumacher J."/>
            <person name="Segurens B."/>
            <person name="Sexton A."/>
            <person name="Silva E."/>
            <person name="Sirven C."/>
            <person name="Soanes D.M."/>
            <person name="Talbot N.J."/>
            <person name="Templeton M."/>
            <person name="Yandava C."/>
            <person name="Yarden O."/>
            <person name="Zeng Q."/>
            <person name="Rollins J.A."/>
            <person name="Lebrun M.H."/>
            <person name="Dickman M."/>
        </authorList>
    </citation>
    <scope>NUCLEOTIDE SEQUENCE [LARGE SCALE GENOMIC DNA]</scope>
    <source>
        <strain evidence="2">ATCC 18683 / 1980 / Ss-1</strain>
    </source>
</reference>
<organism evidence="1 2">
    <name type="scientific">Sclerotinia sclerotiorum (strain ATCC 18683 / 1980 / Ss-1)</name>
    <name type="common">White mold</name>
    <name type="synonym">Whetzelinia sclerotiorum</name>
    <dbReference type="NCBI Taxonomy" id="665079"/>
    <lineage>
        <taxon>Eukaryota</taxon>
        <taxon>Fungi</taxon>
        <taxon>Dikarya</taxon>
        <taxon>Ascomycota</taxon>
        <taxon>Pezizomycotina</taxon>
        <taxon>Leotiomycetes</taxon>
        <taxon>Helotiales</taxon>
        <taxon>Sclerotiniaceae</taxon>
        <taxon>Sclerotinia</taxon>
    </lineage>
</organism>
<dbReference type="KEGG" id="ssl:SS1G_11423"/>
<gene>
    <name evidence="1" type="ORF">SS1G_11423</name>
</gene>
<protein>
    <submittedName>
        <fullName evidence="1">Uncharacterized protein</fullName>
    </submittedName>
</protein>
<dbReference type="RefSeq" id="XP_001587431.1">
    <property type="nucleotide sequence ID" value="XM_001587381.1"/>
</dbReference>
<dbReference type="InParanoid" id="A7F1F3"/>
<evidence type="ECO:0000313" key="2">
    <source>
        <dbReference type="Proteomes" id="UP000001312"/>
    </source>
</evidence>
<accession>A7F1F3</accession>
<dbReference type="AlphaFoldDB" id="A7F1F3"/>
<dbReference type="Proteomes" id="UP000001312">
    <property type="component" value="Unassembled WGS sequence"/>
</dbReference>
<sequence>MCKGCVVERGMDDTRNVNGTRIEKGKGVCGVVWCGVFQNELIDERLEKVRMRVLSERIEI</sequence>
<proteinExistence type="predicted"/>